<protein>
    <recommendedName>
        <fullName evidence="7">COBRA C-terminal domain-containing protein</fullName>
    </recommendedName>
</protein>
<comment type="subcellular location">
    <subcellularLocation>
        <location evidence="1">Cell membrane</location>
        <topology evidence="1">Lipid-anchor</topology>
        <topology evidence="1">GPI-anchor</topology>
    </subcellularLocation>
</comment>
<proteinExistence type="inferred from homology"/>
<feature type="domain" description="COBRA C-terminal" evidence="7">
    <location>
        <begin position="120"/>
        <end position="149"/>
    </location>
</feature>
<dbReference type="GO" id="GO:0098552">
    <property type="term" value="C:side of membrane"/>
    <property type="evidence" value="ECO:0007669"/>
    <property type="project" value="UniProtKB-KW"/>
</dbReference>
<dbReference type="GO" id="GO:0052324">
    <property type="term" value="P:plant-type cell wall cellulose biosynthetic process"/>
    <property type="evidence" value="ECO:0007669"/>
    <property type="project" value="TreeGrafter"/>
</dbReference>
<dbReference type="EMBL" id="JBEDUW010000077">
    <property type="protein sequence ID" value="KAK9906215.1"/>
    <property type="molecule type" value="Genomic_DNA"/>
</dbReference>
<organism evidence="8 9">
    <name type="scientific">Rubus argutus</name>
    <name type="common">Southern blackberry</name>
    <dbReference type="NCBI Taxonomy" id="59490"/>
    <lineage>
        <taxon>Eukaryota</taxon>
        <taxon>Viridiplantae</taxon>
        <taxon>Streptophyta</taxon>
        <taxon>Embryophyta</taxon>
        <taxon>Tracheophyta</taxon>
        <taxon>Spermatophyta</taxon>
        <taxon>Magnoliopsida</taxon>
        <taxon>eudicotyledons</taxon>
        <taxon>Gunneridae</taxon>
        <taxon>Pentapetalae</taxon>
        <taxon>rosids</taxon>
        <taxon>fabids</taxon>
        <taxon>Rosales</taxon>
        <taxon>Rosaceae</taxon>
        <taxon>Rosoideae</taxon>
        <taxon>Rosoideae incertae sedis</taxon>
        <taxon>Rubus</taxon>
    </lineage>
</organism>
<dbReference type="Pfam" id="PF04833">
    <property type="entry name" value="COBRA"/>
    <property type="match status" value="1"/>
</dbReference>
<dbReference type="PANTHER" id="PTHR31673">
    <property type="entry name" value="PROTEIN COBRA"/>
    <property type="match status" value="1"/>
</dbReference>
<evidence type="ECO:0000256" key="2">
    <source>
        <dbReference type="ARBA" id="ARBA00005507"/>
    </source>
</evidence>
<keyword evidence="3" id="KW-0472">Membrane</keyword>
<evidence type="ECO:0000256" key="1">
    <source>
        <dbReference type="ARBA" id="ARBA00004609"/>
    </source>
</evidence>
<sequence>MDSWSMAGLVGMAAMTVFPPENFTLEAPGPGYTCGPAHVVNPSRYPYADGRRHTQALLSWNVICTYSQFLASETPKCCVSLSSFYSNTLVSCPTCACGCKDNPSSRCAESPNSPDLSPAPAPPVQCTRHMCPVRVHWHIKLNYKDYWRV</sequence>
<dbReference type="InterPro" id="IPR006918">
    <property type="entry name" value="COBRA_pln"/>
</dbReference>
<evidence type="ECO:0000256" key="4">
    <source>
        <dbReference type="ARBA" id="ARBA00022729"/>
    </source>
</evidence>
<evidence type="ECO:0000256" key="5">
    <source>
        <dbReference type="ARBA" id="ARBA00023180"/>
    </source>
</evidence>
<reference evidence="8 9" key="1">
    <citation type="journal article" date="2023" name="G3 (Bethesda)">
        <title>A chromosome-length genome assembly and annotation of blackberry (Rubus argutus, cv. 'Hillquist').</title>
        <authorList>
            <person name="Bruna T."/>
            <person name="Aryal R."/>
            <person name="Dudchenko O."/>
            <person name="Sargent D.J."/>
            <person name="Mead D."/>
            <person name="Buti M."/>
            <person name="Cavallini A."/>
            <person name="Hytonen T."/>
            <person name="Andres J."/>
            <person name="Pham M."/>
            <person name="Weisz D."/>
            <person name="Mascagni F."/>
            <person name="Usai G."/>
            <person name="Natali L."/>
            <person name="Bassil N."/>
            <person name="Fernandez G.E."/>
            <person name="Lomsadze A."/>
            <person name="Armour M."/>
            <person name="Olukolu B."/>
            <person name="Poorten T."/>
            <person name="Britton C."/>
            <person name="Davik J."/>
            <person name="Ashrafi H."/>
            <person name="Aiden E.L."/>
            <person name="Borodovsky M."/>
            <person name="Worthington M."/>
        </authorList>
    </citation>
    <scope>NUCLEOTIDE SEQUENCE [LARGE SCALE GENOMIC DNA]</scope>
    <source>
        <strain evidence="8">PI 553951</strain>
    </source>
</reference>
<keyword evidence="6" id="KW-0449">Lipoprotein</keyword>
<evidence type="ECO:0000313" key="9">
    <source>
        <dbReference type="Proteomes" id="UP001457282"/>
    </source>
</evidence>
<dbReference type="Pfam" id="PF25079">
    <property type="entry name" value="COB_C"/>
    <property type="match status" value="2"/>
</dbReference>
<feature type="domain" description="COBRA C-terminal" evidence="7">
    <location>
        <begin position="76"/>
        <end position="110"/>
    </location>
</feature>
<comment type="similarity">
    <text evidence="2">Belongs to the COBRA family.</text>
</comment>
<keyword evidence="9" id="KW-1185">Reference proteome</keyword>
<evidence type="ECO:0000256" key="6">
    <source>
        <dbReference type="ARBA" id="ARBA00023288"/>
    </source>
</evidence>
<dbReference type="PANTHER" id="PTHR31673:SF30">
    <property type="entry name" value="COBRA-LIKE PROTEIN 6"/>
    <property type="match status" value="1"/>
</dbReference>
<gene>
    <name evidence="8" type="ORF">M0R45_002715</name>
</gene>
<keyword evidence="4" id="KW-0732">Signal</keyword>
<evidence type="ECO:0000259" key="7">
    <source>
        <dbReference type="Pfam" id="PF25079"/>
    </source>
</evidence>
<accession>A0AAW1VRL1</accession>
<dbReference type="GO" id="GO:0005886">
    <property type="term" value="C:plasma membrane"/>
    <property type="evidence" value="ECO:0007669"/>
    <property type="project" value="UniProtKB-SubCell"/>
</dbReference>
<keyword evidence="3" id="KW-0336">GPI-anchor</keyword>
<evidence type="ECO:0000313" key="8">
    <source>
        <dbReference type="EMBL" id="KAK9906215.1"/>
    </source>
</evidence>
<dbReference type="InterPro" id="IPR056900">
    <property type="entry name" value="COB_C"/>
</dbReference>
<dbReference type="GO" id="GO:0010215">
    <property type="term" value="P:cellulose microfibril organization"/>
    <property type="evidence" value="ECO:0007669"/>
    <property type="project" value="InterPro"/>
</dbReference>
<name>A0AAW1VRL1_RUBAR</name>
<dbReference type="Proteomes" id="UP001457282">
    <property type="component" value="Unassembled WGS sequence"/>
</dbReference>
<evidence type="ECO:0000256" key="3">
    <source>
        <dbReference type="ARBA" id="ARBA00022622"/>
    </source>
</evidence>
<dbReference type="AlphaFoldDB" id="A0AAW1VRL1"/>
<keyword evidence="5" id="KW-0325">Glycoprotein</keyword>
<comment type="caution">
    <text evidence="8">The sequence shown here is derived from an EMBL/GenBank/DDBJ whole genome shotgun (WGS) entry which is preliminary data.</text>
</comment>